<feature type="domain" description="Secretion system C-terminal sorting" evidence="1">
    <location>
        <begin position="70"/>
        <end position="136"/>
    </location>
</feature>
<dbReference type="Proteomes" id="UP001193734">
    <property type="component" value="Unassembled WGS sequence"/>
</dbReference>
<evidence type="ECO:0000313" key="2">
    <source>
        <dbReference type="EMBL" id="NPE15294.1"/>
    </source>
</evidence>
<dbReference type="InterPro" id="IPR026444">
    <property type="entry name" value="Secre_tail"/>
</dbReference>
<gene>
    <name evidence="2" type="ORF">HPS55_13365</name>
</gene>
<reference evidence="2 3" key="1">
    <citation type="submission" date="2020-05" db="EMBL/GenBank/DDBJ databases">
        <title>Distinct polysaccharide utilization as determinants for interspecies competition between intestinal Prevotella spp.</title>
        <authorList>
            <person name="Galvez E.J.C."/>
            <person name="Iljazovic A."/>
            <person name="Strowig T."/>
        </authorList>
    </citation>
    <scope>NUCLEOTIDE SEQUENCE [LARGE SCALE GENOMIC DNA]</scope>
    <source>
        <strain evidence="2 3">PROD</strain>
    </source>
</reference>
<name>A0ABX2AX93_9BACT</name>
<comment type="caution">
    <text evidence="2">The sequence shown here is derived from an EMBL/GenBank/DDBJ whole genome shotgun (WGS) entry which is preliminary data.</text>
</comment>
<evidence type="ECO:0000259" key="1">
    <source>
        <dbReference type="Pfam" id="PF18962"/>
    </source>
</evidence>
<proteinExistence type="predicted"/>
<dbReference type="EMBL" id="JABKKE010000036">
    <property type="protein sequence ID" value="NPE15294.1"/>
    <property type="molecule type" value="Genomic_DNA"/>
</dbReference>
<accession>A0ABX2AX93</accession>
<organism evidence="2 3">
    <name type="scientific">Xylanibacter rodentium</name>
    <dbReference type="NCBI Taxonomy" id="2736289"/>
    <lineage>
        <taxon>Bacteria</taxon>
        <taxon>Pseudomonadati</taxon>
        <taxon>Bacteroidota</taxon>
        <taxon>Bacteroidia</taxon>
        <taxon>Bacteroidales</taxon>
        <taxon>Prevotellaceae</taxon>
        <taxon>Xylanibacter</taxon>
    </lineage>
</organism>
<evidence type="ECO:0000313" key="3">
    <source>
        <dbReference type="Proteomes" id="UP001193734"/>
    </source>
</evidence>
<protein>
    <submittedName>
        <fullName evidence="2">T9SS type A sorting domain-containing protein</fullName>
    </submittedName>
</protein>
<dbReference type="GeneID" id="82158757"/>
<dbReference type="RefSeq" id="WP_172176320.1">
    <property type="nucleotide sequence ID" value="NZ_CASGKG010000012.1"/>
</dbReference>
<keyword evidence="3" id="KW-1185">Reference proteome</keyword>
<dbReference type="Pfam" id="PF18962">
    <property type="entry name" value="Por_Secre_tail"/>
    <property type="match status" value="1"/>
</dbReference>
<dbReference type="NCBIfam" id="TIGR04183">
    <property type="entry name" value="Por_Secre_tail"/>
    <property type="match status" value="1"/>
</dbReference>
<sequence>MNNRILYIVLFMLSVFHMAYSQNIGFHYDDAGNCISREIIVLSKAPKGKAATSVEPMRIAEKDILINQTDGKLRIEVSGYDATDNFACSIFNYSGHEIMSAHPRSSSANLYTESLPTGVYILRVSLNGEKMSRKIIKK</sequence>